<sequence>MSVRSAPALAVLAAALLLPAAARAEVKEYQIRRMLMLKTDCTVTGLDSARVADDPHTRERFLATCENVSHYPDGVEIVCPETEDERDCTLLTAKREFPHLRLLAR</sequence>
<evidence type="ECO:0008006" key="4">
    <source>
        <dbReference type="Google" id="ProtNLM"/>
    </source>
</evidence>
<gene>
    <name evidence="2" type="ORF">BGCPKDLD_0137</name>
</gene>
<comment type="caution">
    <text evidence="2">The sequence shown here is derived from an EMBL/GenBank/DDBJ whole genome shotgun (WGS) entry which is preliminary data.</text>
</comment>
<feature type="signal peptide" evidence="1">
    <location>
        <begin position="1"/>
        <end position="24"/>
    </location>
</feature>
<dbReference type="RefSeq" id="WP_137829472.1">
    <property type="nucleotide sequence ID" value="NZ_BPRE01000001.1"/>
</dbReference>
<name>A0ABQ4UMW5_9HYPH</name>
<reference evidence="2" key="2">
    <citation type="submission" date="2021-08" db="EMBL/GenBank/DDBJ databases">
        <authorList>
            <person name="Tani A."/>
            <person name="Ola A."/>
            <person name="Ogura Y."/>
            <person name="Katsura K."/>
            <person name="Hayashi T."/>
        </authorList>
    </citation>
    <scope>NUCLEOTIDE SEQUENCE</scope>
    <source>
        <strain evidence="2">DSM 14458</strain>
    </source>
</reference>
<evidence type="ECO:0000256" key="1">
    <source>
        <dbReference type="SAM" id="SignalP"/>
    </source>
</evidence>
<dbReference type="EMBL" id="BPRE01000001">
    <property type="protein sequence ID" value="GJE73572.1"/>
    <property type="molecule type" value="Genomic_DNA"/>
</dbReference>
<evidence type="ECO:0000313" key="3">
    <source>
        <dbReference type="Proteomes" id="UP001055093"/>
    </source>
</evidence>
<proteinExistence type="predicted"/>
<evidence type="ECO:0000313" key="2">
    <source>
        <dbReference type="EMBL" id="GJE73572.1"/>
    </source>
</evidence>
<keyword evidence="1" id="KW-0732">Signal</keyword>
<organism evidence="2 3">
    <name type="scientific">Methylorubrum suomiense</name>
    <dbReference type="NCBI Taxonomy" id="144191"/>
    <lineage>
        <taxon>Bacteria</taxon>
        <taxon>Pseudomonadati</taxon>
        <taxon>Pseudomonadota</taxon>
        <taxon>Alphaproteobacteria</taxon>
        <taxon>Hyphomicrobiales</taxon>
        <taxon>Methylobacteriaceae</taxon>
        <taxon>Methylorubrum</taxon>
    </lineage>
</organism>
<feature type="chain" id="PRO_5047479531" description="UrcA family protein" evidence="1">
    <location>
        <begin position="25"/>
        <end position="105"/>
    </location>
</feature>
<dbReference type="Proteomes" id="UP001055093">
    <property type="component" value="Unassembled WGS sequence"/>
</dbReference>
<accession>A0ABQ4UMW5</accession>
<reference evidence="2" key="1">
    <citation type="journal article" date="2021" name="Front. Microbiol.">
        <title>Comprehensive Comparative Genomics and Phenotyping of Methylobacterium Species.</title>
        <authorList>
            <person name="Alessa O."/>
            <person name="Ogura Y."/>
            <person name="Fujitani Y."/>
            <person name="Takami H."/>
            <person name="Hayashi T."/>
            <person name="Sahin N."/>
            <person name="Tani A."/>
        </authorList>
    </citation>
    <scope>NUCLEOTIDE SEQUENCE</scope>
    <source>
        <strain evidence="2">DSM 14458</strain>
    </source>
</reference>
<keyword evidence="3" id="KW-1185">Reference proteome</keyword>
<protein>
    <recommendedName>
        <fullName evidence="4">UrcA family protein</fullName>
    </recommendedName>
</protein>